<protein>
    <submittedName>
        <fullName evidence="6">Uncharacterized protein</fullName>
    </submittedName>
</protein>
<evidence type="ECO:0000256" key="4">
    <source>
        <dbReference type="ARBA" id="ARBA00022989"/>
    </source>
</evidence>
<evidence type="ECO:0000256" key="1">
    <source>
        <dbReference type="ARBA" id="ARBA00004141"/>
    </source>
</evidence>
<gene>
    <name evidence="6" type="ORF">GH714_031597</name>
</gene>
<accession>A0A6A6L171</accession>
<evidence type="ECO:0000256" key="3">
    <source>
        <dbReference type="ARBA" id="ARBA00022692"/>
    </source>
</evidence>
<evidence type="ECO:0000256" key="2">
    <source>
        <dbReference type="ARBA" id="ARBA00005852"/>
    </source>
</evidence>
<dbReference type="EMBL" id="JAAGAX010000013">
    <property type="protein sequence ID" value="KAF2295122.1"/>
    <property type="molecule type" value="Genomic_DNA"/>
</dbReference>
<dbReference type="GO" id="GO:0016020">
    <property type="term" value="C:membrane"/>
    <property type="evidence" value="ECO:0007669"/>
    <property type="project" value="UniProtKB-SubCell"/>
</dbReference>
<dbReference type="AlphaFoldDB" id="A0A6A6L171"/>
<comment type="caution">
    <text evidence="6">The sequence shown here is derived from an EMBL/GenBank/DDBJ whole genome shotgun (WGS) entry which is preliminary data.</text>
</comment>
<comment type="similarity">
    <text evidence="2">Belongs to the Cold-regulated 413 protein family.</text>
</comment>
<keyword evidence="3" id="KW-0812">Transmembrane</keyword>
<dbReference type="Proteomes" id="UP000467840">
    <property type="component" value="Chromosome 7"/>
</dbReference>
<comment type="subcellular location">
    <subcellularLocation>
        <location evidence="1">Membrane</location>
        <topology evidence="1">Multi-pass membrane protein</topology>
    </subcellularLocation>
</comment>
<evidence type="ECO:0000313" key="7">
    <source>
        <dbReference type="Proteomes" id="UP000467840"/>
    </source>
</evidence>
<proteinExistence type="inferred from homology"/>
<evidence type="ECO:0000313" key="6">
    <source>
        <dbReference type="EMBL" id="KAF2295122.1"/>
    </source>
</evidence>
<sequence>MGRMEYLKMSTDQVQADLIKSDLNELKVAAKRLINDATRLGGLGFGTSFLKWVASFAAILAGDARIIDTSSGCGSQFLRAHLEGQLGWCLDMPLDWLLPTARAHQGIWWIQKLLHTIPWNIKHCWHYLAVGLPSMGTGTPLHLGDYNSPMNWTSQLELEQSFSCLMLKSISKI</sequence>
<reference evidence="6 7" key="1">
    <citation type="journal article" date="2020" name="Mol. Plant">
        <title>The Chromosome-Based Rubber Tree Genome Provides New Insights into Spurge Genome Evolution and Rubber Biosynthesis.</title>
        <authorList>
            <person name="Liu J."/>
            <person name="Shi C."/>
            <person name="Shi C.C."/>
            <person name="Li W."/>
            <person name="Zhang Q.J."/>
            <person name="Zhang Y."/>
            <person name="Li K."/>
            <person name="Lu H.F."/>
            <person name="Shi C."/>
            <person name="Zhu S.T."/>
            <person name="Xiao Z.Y."/>
            <person name="Nan H."/>
            <person name="Yue Y."/>
            <person name="Zhu X.G."/>
            <person name="Wu Y."/>
            <person name="Hong X.N."/>
            <person name="Fan G.Y."/>
            <person name="Tong Y."/>
            <person name="Zhang D."/>
            <person name="Mao C.L."/>
            <person name="Liu Y.L."/>
            <person name="Hao S.J."/>
            <person name="Liu W.Q."/>
            <person name="Lv M.Q."/>
            <person name="Zhang H.B."/>
            <person name="Liu Y."/>
            <person name="Hu-Tang G.R."/>
            <person name="Wang J.P."/>
            <person name="Wang J.H."/>
            <person name="Sun Y.H."/>
            <person name="Ni S.B."/>
            <person name="Chen W.B."/>
            <person name="Zhang X.C."/>
            <person name="Jiao Y.N."/>
            <person name="Eichler E.E."/>
            <person name="Li G.H."/>
            <person name="Liu X."/>
            <person name="Gao L.Z."/>
        </authorList>
    </citation>
    <scope>NUCLEOTIDE SEQUENCE [LARGE SCALE GENOMIC DNA]</scope>
    <source>
        <strain evidence="7">cv. GT1</strain>
        <tissue evidence="6">Leaf</tissue>
    </source>
</reference>
<name>A0A6A6L171_HEVBR</name>
<dbReference type="Pfam" id="PF05562">
    <property type="entry name" value="WCOR413"/>
    <property type="match status" value="1"/>
</dbReference>
<dbReference type="InterPro" id="IPR008892">
    <property type="entry name" value="COR413"/>
</dbReference>
<organism evidence="6 7">
    <name type="scientific">Hevea brasiliensis</name>
    <name type="common">Para rubber tree</name>
    <name type="synonym">Siphonia brasiliensis</name>
    <dbReference type="NCBI Taxonomy" id="3981"/>
    <lineage>
        <taxon>Eukaryota</taxon>
        <taxon>Viridiplantae</taxon>
        <taxon>Streptophyta</taxon>
        <taxon>Embryophyta</taxon>
        <taxon>Tracheophyta</taxon>
        <taxon>Spermatophyta</taxon>
        <taxon>Magnoliopsida</taxon>
        <taxon>eudicotyledons</taxon>
        <taxon>Gunneridae</taxon>
        <taxon>Pentapetalae</taxon>
        <taxon>rosids</taxon>
        <taxon>fabids</taxon>
        <taxon>Malpighiales</taxon>
        <taxon>Euphorbiaceae</taxon>
        <taxon>Crotonoideae</taxon>
        <taxon>Micrandreae</taxon>
        <taxon>Hevea</taxon>
    </lineage>
</organism>
<evidence type="ECO:0000256" key="5">
    <source>
        <dbReference type="ARBA" id="ARBA00023136"/>
    </source>
</evidence>
<keyword evidence="5" id="KW-0472">Membrane</keyword>
<keyword evidence="4" id="KW-1133">Transmembrane helix</keyword>
<keyword evidence="7" id="KW-1185">Reference proteome</keyword>